<dbReference type="Pfam" id="PF01943">
    <property type="entry name" value="Polysacc_synt"/>
    <property type="match status" value="1"/>
</dbReference>
<dbReference type="InterPro" id="IPR050833">
    <property type="entry name" value="Poly_Biosynth_Transport"/>
</dbReference>
<feature type="transmembrane region" description="Helical" evidence="6">
    <location>
        <begin position="312"/>
        <end position="334"/>
    </location>
</feature>
<feature type="transmembrane region" description="Helical" evidence="6">
    <location>
        <begin position="79"/>
        <end position="102"/>
    </location>
</feature>
<dbReference type="AlphaFoldDB" id="A0A7H0F1X3"/>
<keyword evidence="5 6" id="KW-0472">Membrane</keyword>
<feature type="transmembrane region" description="Helical" evidence="6">
    <location>
        <begin position="346"/>
        <end position="366"/>
    </location>
</feature>
<evidence type="ECO:0000256" key="3">
    <source>
        <dbReference type="ARBA" id="ARBA00022692"/>
    </source>
</evidence>
<feature type="transmembrane region" description="Helical" evidence="6">
    <location>
        <begin position="189"/>
        <end position="207"/>
    </location>
</feature>
<keyword evidence="4 6" id="KW-1133">Transmembrane helix</keyword>
<feature type="transmembrane region" description="Helical" evidence="6">
    <location>
        <begin position="373"/>
        <end position="392"/>
    </location>
</feature>
<keyword evidence="3 6" id="KW-0812">Transmembrane</keyword>
<feature type="transmembrane region" description="Helical" evidence="6">
    <location>
        <begin position="428"/>
        <end position="449"/>
    </location>
</feature>
<protein>
    <submittedName>
        <fullName evidence="7">Oligosaccharide flippase family protein</fullName>
    </submittedName>
</protein>
<proteinExistence type="predicted"/>
<gene>
    <name evidence="7" type="ORF">IAR63_02855</name>
</gene>
<dbReference type="GO" id="GO:0005886">
    <property type="term" value="C:plasma membrane"/>
    <property type="evidence" value="ECO:0007669"/>
    <property type="project" value="UniProtKB-SubCell"/>
</dbReference>
<dbReference type="KEGG" id="ccur:IAR63_02855"/>
<evidence type="ECO:0000313" key="8">
    <source>
        <dbReference type="Proteomes" id="UP000516013"/>
    </source>
</evidence>
<keyword evidence="8" id="KW-1185">Reference proteome</keyword>
<sequence length="491" mass="54007">MNKNFLKNGLYNAAGGIIRIGLAILTIPLLIRLIGVEEYGLWTLSSTVITIVALAEAGLATATTVFVSQDLGKEDVNGLSQTLTITVGGMLILATLAAITLFFGAESIVNLFPKLVKAQQSAVIQALQFGGFVIWSKLIQQVLIGIQQAYQCYILLNIVNTVQYFFLSLGLFGVAWFGGRTVSLMQWQALISVVSLLIHASVVRSLLQNVCLHPRWKTEKFIEIASYSLMTWLASLGTALFSRGDRLIVGYFLGSESLGIYAGITDVTTAINLSSALPVQPLVPIVSNHVAKNNINNPEFVQQVKQALEVNALFALGSAAWLFMLAPLLMPLIFQPTVTNNTILLFRIATMIYGLFSLNAVGFFILLSIAPKLVMSIELISGCFSLILIAIGSSKFGLLGAMMGNVGFILTWLMIFFGLKLLKLPEFLWLKSLIFPLIWFTVCILTVLLISQTEFILIISTIQMIILICWYLNIYKQKIIYLLRGWFKIGG</sequence>
<evidence type="ECO:0000256" key="5">
    <source>
        <dbReference type="ARBA" id="ARBA00023136"/>
    </source>
</evidence>
<feature type="transmembrane region" description="Helical" evidence="6">
    <location>
        <begin position="455"/>
        <end position="474"/>
    </location>
</feature>
<feature type="transmembrane region" description="Helical" evidence="6">
    <location>
        <begin position="398"/>
        <end position="419"/>
    </location>
</feature>
<dbReference type="EMBL" id="CP060822">
    <property type="protein sequence ID" value="QNP30039.1"/>
    <property type="molecule type" value="Genomic_DNA"/>
</dbReference>
<feature type="transmembrane region" description="Helical" evidence="6">
    <location>
        <begin position="122"/>
        <end position="140"/>
    </location>
</feature>
<evidence type="ECO:0000256" key="2">
    <source>
        <dbReference type="ARBA" id="ARBA00022475"/>
    </source>
</evidence>
<evidence type="ECO:0000256" key="4">
    <source>
        <dbReference type="ARBA" id="ARBA00022989"/>
    </source>
</evidence>
<feature type="transmembrane region" description="Helical" evidence="6">
    <location>
        <begin position="41"/>
        <end position="67"/>
    </location>
</feature>
<evidence type="ECO:0000313" key="7">
    <source>
        <dbReference type="EMBL" id="QNP30039.1"/>
    </source>
</evidence>
<dbReference type="InterPro" id="IPR002797">
    <property type="entry name" value="Polysacc_synth"/>
</dbReference>
<evidence type="ECO:0000256" key="1">
    <source>
        <dbReference type="ARBA" id="ARBA00004651"/>
    </source>
</evidence>
<dbReference type="PANTHER" id="PTHR30250">
    <property type="entry name" value="PST FAMILY PREDICTED COLANIC ACID TRANSPORTER"/>
    <property type="match status" value="1"/>
</dbReference>
<accession>A0A7H0F1X3</accession>
<dbReference type="PANTHER" id="PTHR30250:SF26">
    <property type="entry name" value="PSMA PROTEIN"/>
    <property type="match status" value="1"/>
</dbReference>
<evidence type="ECO:0000256" key="6">
    <source>
        <dbReference type="SAM" id="Phobius"/>
    </source>
</evidence>
<name>A0A7H0F1X3_9CYAN</name>
<comment type="subcellular location">
    <subcellularLocation>
        <location evidence="1">Cell membrane</location>
        <topology evidence="1">Multi-pass membrane protein</topology>
    </subcellularLocation>
</comment>
<organism evidence="7 8">
    <name type="scientific">Cylindrospermopsis curvispora GIHE-G1</name>
    <dbReference type="NCBI Taxonomy" id="2666332"/>
    <lineage>
        <taxon>Bacteria</taxon>
        <taxon>Bacillati</taxon>
        <taxon>Cyanobacteriota</taxon>
        <taxon>Cyanophyceae</taxon>
        <taxon>Nostocales</taxon>
        <taxon>Aphanizomenonaceae</taxon>
        <taxon>Cylindrospermopsis</taxon>
    </lineage>
</organism>
<feature type="transmembrane region" description="Helical" evidence="6">
    <location>
        <begin position="152"/>
        <end position="177"/>
    </location>
</feature>
<dbReference type="Proteomes" id="UP000516013">
    <property type="component" value="Chromosome"/>
</dbReference>
<keyword evidence="2" id="KW-1003">Cell membrane</keyword>
<dbReference type="RefSeq" id="WP_187706514.1">
    <property type="nucleotide sequence ID" value="NZ_CP060822.1"/>
</dbReference>
<feature type="transmembrane region" description="Helical" evidence="6">
    <location>
        <begin position="12"/>
        <end position="35"/>
    </location>
</feature>
<reference evidence="7 8" key="1">
    <citation type="submission" date="2020-08" db="EMBL/GenBank/DDBJ databases">
        <title>Complete genome sequence of Raphidiopsis curvispora isolated from drinking water reservoir in South Korea.</title>
        <authorList>
            <person name="Jeong J."/>
        </authorList>
    </citation>
    <scope>NUCLEOTIDE SEQUENCE [LARGE SCALE GENOMIC DNA]</scope>
    <source>
        <strain evidence="7 8">GIHE-G1</strain>
    </source>
</reference>